<dbReference type="Gene3D" id="3.90.400.10">
    <property type="entry name" value="Oligo-1,6-glucosidase, Domain 2"/>
    <property type="match status" value="1"/>
</dbReference>
<organism evidence="9 10">
    <name type="scientific">Thermobaculum terrenum (strain ATCC BAA-798 / CCMEE 7001 / YNP1)</name>
    <dbReference type="NCBI Taxonomy" id="525904"/>
    <lineage>
        <taxon>Bacteria</taxon>
        <taxon>Bacillati</taxon>
        <taxon>Chloroflexota</taxon>
        <taxon>Chloroflexia</taxon>
        <taxon>Candidatus Thermobaculales</taxon>
        <taxon>Candidatus Thermobaculaceae</taxon>
        <taxon>Thermobaculum</taxon>
    </lineage>
</organism>
<keyword evidence="5" id="KW-0106">Calcium</keyword>
<keyword evidence="10" id="KW-1185">Reference proteome</keyword>
<evidence type="ECO:0000256" key="3">
    <source>
        <dbReference type="ARBA" id="ARBA00012619"/>
    </source>
</evidence>
<evidence type="ECO:0000259" key="8">
    <source>
        <dbReference type="SMART" id="SM00642"/>
    </source>
</evidence>
<feature type="binding site" evidence="11">
    <location>
        <position position="107"/>
    </location>
    <ligand>
        <name>Mg(2+)</name>
        <dbReference type="ChEBI" id="CHEBI:18420"/>
        <label>2</label>
    </ligand>
</feature>
<dbReference type="RefSeq" id="WP_012874287.1">
    <property type="nucleotide sequence ID" value="NC_013525.1"/>
</dbReference>
<dbReference type="Pfam" id="PF00128">
    <property type="entry name" value="Alpha-amylase"/>
    <property type="match status" value="2"/>
</dbReference>
<reference evidence="10" key="1">
    <citation type="journal article" date="2010" name="Stand. Genomic Sci.">
        <title>Complete genome sequence of 'Thermobaculum terrenum' type strain (YNP1).</title>
        <authorList>
            <person name="Kiss H."/>
            <person name="Cleland D."/>
            <person name="Lapidus A."/>
            <person name="Lucas S."/>
            <person name="Glavina Del Rio T."/>
            <person name="Nolan M."/>
            <person name="Tice H."/>
            <person name="Han C."/>
            <person name="Goodwin L."/>
            <person name="Pitluck S."/>
            <person name="Liolios K."/>
            <person name="Ivanova N."/>
            <person name="Mavromatis K."/>
            <person name="Ovchinnikova G."/>
            <person name="Pati A."/>
            <person name="Chen A."/>
            <person name="Palaniappan K."/>
            <person name="Land M."/>
            <person name="Hauser L."/>
            <person name="Chang Y."/>
            <person name="Jeffries C."/>
            <person name="Lu M."/>
            <person name="Brettin T."/>
            <person name="Detter J."/>
            <person name="Goker M."/>
            <person name="Tindall B."/>
            <person name="Beck B."/>
            <person name="McDermott T."/>
            <person name="Woyke T."/>
            <person name="Bristow J."/>
            <person name="Eisen J."/>
            <person name="Markowitz V."/>
            <person name="Hugenholtz P."/>
            <person name="Kyrpides N."/>
            <person name="Klenk H."/>
            <person name="Cheng J."/>
        </authorList>
    </citation>
    <scope>NUCLEOTIDE SEQUENCE [LARGE SCALE GENOMIC DNA]</scope>
    <source>
        <strain evidence="10">ATCC BAA-798 / YNP1</strain>
    </source>
</reference>
<dbReference type="PDB" id="5X7U">
    <property type="method" value="X-ray"/>
    <property type="resolution" value="2.50 A"/>
    <property type="chains" value="A=5-551"/>
</dbReference>
<feature type="binding site" evidence="11">
    <location>
        <position position="209"/>
    </location>
    <ligand>
        <name>Mg(2+)</name>
        <dbReference type="ChEBI" id="CHEBI:18420"/>
        <label>2</label>
    </ligand>
</feature>
<dbReference type="CDD" id="cd11334">
    <property type="entry name" value="AmyAc_TreS"/>
    <property type="match status" value="1"/>
</dbReference>
<dbReference type="InterPro" id="IPR012810">
    <property type="entry name" value="TreS/a-amylase_N"/>
</dbReference>
<evidence type="ECO:0000256" key="2">
    <source>
        <dbReference type="ARBA" id="ARBA00005496"/>
    </source>
</evidence>
<dbReference type="BRENDA" id="5.4.99.16">
    <property type="organism ID" value="16162"/>
</dbReference>
<sequence length="551" mass="64863">MSNLNDDPTWYKDAIIYEVGVRCFFDSNNDGSGDIPGLTAKLDYIESLGVTAIWLLPFYASPLKDGGYDISDYRSLHPDFGTIEDFKVFLDEAHRRGIRVITELVLNHTSDQHQWFREARSNPNSPYRDYYVWSDTDDKYKDARIIFIDTERSNWTWDQEAGKYYWHRFFSHQPDLNYDNPKVQQEILDIVGYWLDMGVDGLRLDAVPYLYEREGTNCENLPETHEFLKKLRKFVDDNWPNRMLLAEANQWPEDVVAYFGNGDECHMAYHFPIMPRMYMALRREDRHPITEILRRTPPIPETCQWALFLRNHDELTLEMVTDEERDYMYHEYAKDPRMRLNLGIRRRLAPLLDNSERRIQLMHLLLFTLPGTPIIYYGDEIGMGDNVYLGDRDGVRTPMQWSGDRNAGFSRANPQALYLPPIRDPVFTYEAVNVEAQEQVPTSLLNWMKRTIQIRKKYPVFGRGSIRFLQPSNRAVLAYIRQYQDTTILCACNLSRFCQAAELDLSDFKGLYPVELYGKTVFPQIGELPYLLTFGPHVFYWFELKPQEQLP</sequence>
<comment type="catalytic activity">
    <reaction evidence="1">
        <text>D-maltose = alpha,alpha-trehalose</text>
        <dbReference type="Rhea" id="RHEA:15145"/>
        <dbReference type="ChEBI" id="CHEBI:16551"/>
        <dbReference type="ChEBI" id="CHEBI:17306"/>
        <dbReference type="EC" id="5.4.99.16"/>
    </reaction>
</comment>
<evidence type="ECO:0000256" key="5">
    <source>
        <dbReference type="ARBA" id="ARBA00022837"/>
    </source>
</evidence>
<dbReference type="FunFam" id="3.20.20.80:FF:000055">
    <property type="entry name" value="Trehalose synthase"/>
    <property type="match status" value="1"/>
</dbReference>
<keyword evidence="11" id="KW-0002">3D-structure</keyword>
<dbReference type="GO" id="GO:0005975">
    <property type="term" value="P:carbohydrate metabolic process"/>
    <property type="evidence" value="ECO:0007669"/>
    <property type="project" value="InterPro"/>
</dbReference>
<protein>
    <recommendedName>
        <fullName evidence="3">maltose alpha-D-glucosyltransferase</fullName>
        <ecNumber evidence="3">5.4.99.16</ecNumber>
    </recommendedName>
    <alternativeName>
        <fullName evidence="7">Maltose alpha-D-glucosyltransferase</fullName>
    </alternativeName>
</protein>
<dbReference type="PDBsum" id="5X7U"/>
<feature type="binding site" evidence="11">
    <location>
        <position position="175"/>
    </location>
    <ligand>
        <name>Mg(2+)</name>
        <dbReference type="ChEBI" id="CHEBI:18420"/>
        <label>2</label>
    </ligand>
</feature>
<accession>D1CE96</accession>
<dbReference type="PANTHER" id="PTHR10357:SF219">
    <property type="entry name" value="MALTOSE ALPHA-D-GLUCOSYLTRANSFERASE"/>
    <property type="match status" value="1"/>
</dbReference>
<proteinExistence type="evidence at protein level"/>
<feature type="domain" description="Glycosyl hydrolase family 13 catalytic" evidence="8">
    <location>
        <begin position="18"/>
        <end position="423"/>
    </location>
</feature>
<feature type="binding site" evidence="11">
    <location>
        <position position="30"/>
    </location>
    <ligand>
        <name>Mg(2+)</name>
        <dbReference type="ChEBI" id="CHEBI:18420"/>
        <label>1</label>
    </ligand>
</feature>
<evidence type="ECO:0000256" key="6">
    <source>
        <dbReference type="ARBA" id="ARBA00023235"/>
    </source>
</evidence>
<dbReference type="NCBIfam" id="TIGR02456">
    <property type="entry name" value="treS_nterm"/>
    <property type="match status" value="1"/>
</dbReference>
<dbReference type="SMR" id="D1CE96"/>
<dbReference type="KEGG" id="ttr:Tter_0330"/>
<feature type="binding site" evidence="11">
    <location>
        <position position="32"/>
    </location>
    <ligand>
        <name>Mg(2+)</name>
        <dbReference type="ChEBI" id="CHEBI:18420"/>
        <label>1</label>
    </ligand>
</feature>
<feature type="binding site" evidence="11">
    <location>
        <position position="34"/>
    </location>
    <ligand>
        <name>Mg(2+)</name>
        <dbReference type="ChEBI" id="CHEBI:18420"/>
        <label>1</label>
    </ligand>
</feature>
<feature type="binding site" evidence="11">
    <location>
        <position position="210"/>
    </location>
    <ligand>
        <name>Mg(2+)</name>
        <dbReference type="ChEBI" id="CHEBI:18420"/>
        <label>2</label>
    </ligand>
</feature>
<keyword evidence="4 11" id="KW-0479">Metal-binding</keyword>
<dbReference type="SMART" id="SM00642">
    <property type="entry name" value="Aamy"/>
    <property type="match status" value="1"/>
</dbReference>
<dbReference type="InterPro" id="IPR013780">
    <property type="entry name" value="Glyco_hydro_b"/>
</dbReference>
<dbReference type="Proteomes" id="UP000000323">
    <property type="component" value="Chromosome 1"/>
</dbReference>
<dbReference type="GO" id="GO:0047471">
    <property type="term" value="F:maltose alpha-D-glucosyltransferase activity"/>
    <property type="evidence" value="ECO:0007669"/>
    <property type="project" value="UniProtKB-EC"/>
</dbReference>
<feature type="binding site" evidence="11">
    <location>
        <position position="212"/>
    </location>
    <ligand>
        <name>Mg(2+)</name>
        <dbReference type="ChEBI" id="CHEBI:18420"/>
        <label>2</label>
    </ligand>
</feature>
<dbReference type="InterPro" id="IPR006047">
    <property type="entry name" value="GH13_cat_dom"/>
</dbReference>
<comment type="similarity">
    <text evidence="2">Belongs to the glycosyl hydrolase 13 family. TreS subfamily.</text>
</comment>
<dbReference type="PANTHER" id="PTHR10357">
    <property type="entry name" value="ALPHA-AMYLASE FAMILY MEMBER"/>
    <property type="match status" value="1"/>
</dbReference>
<dbReference type="CAZy" id="GH13">
    <property type="family name" value="Glycoside Hydrolase Family 13"/>
</dbReference>
<dbReference type="InterPro" id="IPR045857">
    <property type="entry name" value="O16G_dom_2"/>
</dbReference>
<feature type="binding site" evidence="11">
    <location>
        <position position="28"/>
    </location>
    <ligand>
        <name>Mg(2+)</name>
        <dbReference type="ChEBI" id="CHEBI:18420"/>
        <label>1</label>
    </ligand>
</feature>
<evidence type="ECO:0000256" key="7">
    <source>
        <dbReference type="ARBA" id="ARBA00031378"/>
    </source>
</evidence>
<name>D1CE96_THET1</name>
<evidence type="ECO:0000313" key="10">
    <source>
        <dbReference type="Proteomes" id="UP000000323"/>
    </source>
</evidence>
<dbReference type="STRING" id="525904.Tter_0330"/>
<dbReference type="EC" id="5.4.99.16" evidence="3"/>
<evidence type="ECO:0007829" key="11">
    <source>
        <dbReference type="PDB" id="5X7U"/>
    </source>
</evidence>
<dbReference type="EMBL" id="CP001825">
    <property type="protein sequence ID" value="ACZ41252.1"/>
    <property type="molecule type" value="Genomic_DNA"/>
</dbReference>
<dbReference type="InterPro" id="IPR017853">
    <property type="entry name" value="GH"/>
</dbReference>
<dbReference type="eggNOG" id="COG0366">
    <property type="taxonomic scope" value="Bacteria"/>
</dbReference>
<dbReference type="SUPFAM" id="SSF51445">
    <property type="entry name" value="(Trans)glycosidases"/>
    <property type="match status" value="1"/>
</dbReference>
<evidence type="ECO:0000256" key="4">
    <source>
        <dbReference type="ARBA" id="ARBA00022723"/>
    </source>
</evidence>
<reference evidence="11" key="2">
    <citation type="journal article" date="2017" name="J. Agric. Food Chem.">
        <title>Structural Characteristics and Function of a New Kind of Thermostable Trehalose Synthase from Thermobaculum terrenum.</title>
        <authorList>
            <person name="Wang J."/>
            <person name="Ren X."/>
            <person name="Wang R."/>
            <person name="Su J."/>
            <person name="Wang F."/>
        </authorList>
    </citation>
    <scope>X-RAY CRYSTALLOGRAPHY (2.50 ANGSTROMS) OF 5-551 IN COMPLEX WITH MG(2+)</scope>
</reference>
<dbReference type="GO" id="GO:0046872">
    <property type="term" value="F:metal ion binding"/>
    <property type="evidence" value="ECO:0007669"/>
    <property type="project" value="UniProtKB-KW"/>
</dbReference>
<dbReference type="Gene3D" id="3.20.20.80">
    <property type="entry name" value="Glycosidases"/>
    <property type="match status" value="1"/>
</dbReference>
<dbReference type="InterPro" id="IPR032091">
    <property type="entry name" value="Malt_amylase-like_C"/>
</dbReference>
<gene>
    <name evidence="9" type="ordered locus">Tter_0330</name>
</gene>
<evidence type="ECO:0000256" key="1">
    <source>
        <dbReference type="ARBA" id="ARBA00001595"/>
    </source>
</evidence>
<evidence type="ECO:0000313" key="9">
    <source>
        <dbReference type="EMBL" id="ACZ41252.1"/>
    </source>
</evidence>
<keyword evidence="6" id="KW-0413">Isomerase</keyword>
<dbReference type="SUPFAM" id="SSF51011">
    <property type="entry name" value="Glycosyl hydrolase domain"/>
    <property type="match status" value="1"/>
</dbReference>
<dbReference type="HOGENOM" id="CLU_006462_2_1_0"/>
<dbReference type="AlphaFoldDB" id="D1CE96"/>
<dbReference type="Pfam" id="PF16657">
    <property type="entry name" value="Malt_amylase_C"/>
    <property type="match status" value="1"/>
</dbReference>
<dbReference type="Gene3D" id="2.60.40.1180">
    <property type="entry name" value="Golgi alpha-mannosidase II"/>
    <property type="match status" value="1"/>
</dbReference>
<feature type="binding site" evidence="11">
    <location>
        <position position="26"/>
    </location>
    <ligand>
        <name>Mg(2+)</name>
        <dbReference type="ChEBI" id="CHEBI:18420"/>
        <label>1</label>
    </ligand>
</feature>